<dbReference type="GeneID" id="36378529"/>
<organism evidence="2">
    <name type="scientific">Strongyloides ratti</name>
    <name type="common">Parasitic roundworm</name>
    <dbReference type="NCBI Taxonomy" id="34506"/>
    <lineage>
        <taxon>Eukaryota</taxon>
        <taxon>Metazoa</taxon>
        <taxon>Ecdysozoa</taxon>
        <taxon>Nematoda</taxon>
        <taxon>Chromadorea</taxon>
        <taxon>Rhabditida</taxon>
        <taxon>Tylenchina</taxon>
        <taxon>Panagrolaimomorpha</taxon>
        <taxon>Strongyloidoidea</taxon>
        <taxon>Strongyloididae</taxon>
        <taxon>Strongyloides</taxon>
    </lineage>
</organism>
<reference evidence="4" key="2">
    <citation type="submission" date="2020-12" db="UniProtKB">
        <authorList>
            <consortium name="WormBaseParasite"/>
        </authorList>
    </citation>
    <scope>IDENTIFICATION</scope>
</reference>
<dbReference type="RefSeq" id="XP_024505365.1">
    <property type="nucleotide sequence ID" value="XM_024651715.1"/>
</dbReference>
<dbReference type="WBParaSite" id="SRAE_2000083500.1">
    <property type="protein sequence ID" value="SRAE_2000083500.1"/>
    <property type="gene ID" value="WBGene00261035"/>
</dbReference>
<evidence type="ECO:0000313" key="5">
    <source>
        <dbReference type="WormBase" id="SRAE_2000083500"/>
    </source>
</evidence>
<name>A0A090LF92_STRRB</name>
<sequence>MSQDLADLEEVKRLFDLNNKLSKVTKINSLILIEWSKKVDELRENIKIEKSNHEIQAFELEKERDITLRLKKLKFKKPNELLKIKEYAKETHKIKDKIIENTNLEEDYIKACDNFKITVQNLTNDVNTFESSKTLQTSKYECQQIKEKIKEYIDKEKEKKDELMKLSIEYLHPSNWKENLIKLVTLRKKKLLQQTGIKIVKENNRLIEENTISEDRRQKIQQLTQKIFDDLRVFDKKFGIGDFISFLE</sequence>
<dbReference type="EMBL" id="LN609529">
    <property type="protein sequence ID" value="CEF66165.1"/>
    <property type="molecule type" value="Genomic_DNA"/>
</dbReference>
<keyword evidence="1" id="KW-0175">Coiled coil</keyword>
<evidence type="ECO:0000313" key="3">
    <source>
        <dbReference type="Proteomes" id="UP000035682"/>
    </source>
</evidence>
<keyword evidence="3" id="KW-1185">Reference proteome</keyword>
<proteinExistence type="predicted"/>
<gene>
    <name evidence="2 4 5" type="ORF">SRAE_2000083500</name>
</gene>
<feature type="coiled-coil region" evidence="1">
    <location>
        <begin position="32"/>
        <end position="63"/>
    </location>
</feature>
<evidence type="ECO:0000313" key="2">
    <source>
        <dbReference type="EMBL" id="CEF66165.1"/>
    </source>
</evidence>
<evidence type="ECO:0000256" key="1">
    <source>
        <dbReference type="SAM" id="Coils"/>
    </source>
</evidence>
<dbReference type="Proteomes" id="UP000035682">
    <property type="component" value="Unplaced"/>
</dbReference>
<protein>
    <submittedName>
        <fullName evidence="2 4">Uncharacterized protein</fullName>
    </submittedName>
</protein>
<feature type="coiled-coil region" evidence="1">
    <location>
        <begin position="135"/>
        <end position="169"/>
    </location>
</feature>
<evidence type="ECO:0000313" key="4">
    <source>
        <dbReference type="WBParaSite" id="SRAE_2000083500.1"/>
    </source>
</evidence>
<reference evidence="2 3" key="1">
    <citation type="submission" date="2014-09" db="EMBL/GenBank/DDBJ databases">
        <authorList>
            <person name="Martin A.A."/>
        </authorList>
    </citation>
    <scope>NUCLEOTIDE SEQUENCE</scope>
    <source>
        <strain evidence="3">ED321</strain>
        <strain evidence="2">ED321 Heterogonic</strain>
    </source>
</reference>
<dbReference type="CTD" id="36378529"/>
<dbReference type="AlphaFoldDB" id="A0A090LF92"/>
<dbReference type="WormBase" id="SRAE_2000083500">
    <property type="protein sequence ID" value="SRP08817"/>
    <property type="gene ID" value="WBGene00261035"/>
</dbReference>
<accession>A0A090LF92</accession>